<protein>
    <recommendedName>
        <fullName evidence="1">Tetrapyrrole methylase domain-containing protein</fullName>
    </recommendedName>
</protein>
<dbReference type="Pfam" id="PF00590">
    <property type="entry name" value="TP_methylase"/>
    <property type="match status" value="1"/>
</dbReference>
<dbReference type="Gene3D" id="3.40.1010.10">
    <property type="entry name" value="Cobalt-precorrin-4 Transmethylase, Domain 1"/>
    <property type="match status" value="1"/>
</dbReference>
<dbReference type="Proteomes" id="UP000002729">
    <property type="component" value="Unassembled WGS sequence"/>
</dbReference>
<name>F0YQA2_AURAN</name>
<sequence>MLAVAAALQRAPRRVAPPAVAARRNVALRACDQNLSKKGTVTLVGAGPGDPELLTVAALRLISDPEALVVADRLVSP</sequence>
<evidence type="ECO:0000313" key="3">
    <source>
        <dbReference type="Proteomes" id="UP000002729"/>
    </source>
</evidence>
<accession>F0YQA2</accession>
<dbReference type="GO" id="GO:0004851">
    <property type="term" value="F:uroporphyrin-III C-methyltransferase activity"/>
    <property type="evidence" value="ECO:0007669"/>
    <property type="project" value="TreeGrafter"/>
</dbReference>
<feature type="non-terminal residue" evidence="2">
    <location>
        <position position="77"/>
    </location>
</feature>
<dbReference type="KEGG" id="aaf:AURANDRAFT_34981"/>
<evidence type="ECO:0000313" key="2">
    <source>
        <dbReference type="EMBL" id="EGB02707.1"/>
    </source>
</evidence>
<proteinExistence type="predicted"/>
<dbReference type="InterPro" id="IPR050161">
    <property type="entry name" value="Siro_Cobalamin_biosynth"/>
</dbReference>
<dbReference type="InParanoid" id="F0YQA2"/>
<dbReference type="InterPro" id="IPR000878">
    <property type="entry name" value="4pyrrol_Mease"/>
</dbReference>
<reference evidence="2 3" key="1">
    <citation type="journal article" date="2011" name="Proc. Natl. Acad. Sci. U.S.A.">
        <title>Niche of harmful alga Aureococcus anophagefferens revealed through ecogenomics.</title>
        <authorList>
            <person name="Gobler C.J."/>
            <person name="Berry D.L."/>
            <person name="Dyhrman S.T."/>
            <person name="Wilhelm S.W."/>
            <person name="Salamov A."/>
            <person name="Lobanov A.V."/>
            <person name="Zhang Y."/>
            <person name="Collier J.L."/>
            <person name="Wurch L.L."/>
            <person name="Kustka A.B."/>
            <person name="Dill B.D."/>
            <person name="Shah M."/>
            <person name="VerBerkmoes N.C."/>
            <person name="Kuo A."/>
            <person name="Terry A."/>
            <person name="Pangilinan J."/>
            <person name="Lindquist E.A."/>
            <person name="Lucas S."/>
            <person name="Paulsen I.T."/>
            <person name="Hattenrath-Lehmann T.K."/>
            <person name="Talmage S.C."/>
            <person name="Walker E.A."/>
            <person name="Koch F."/>
            <person name="Burson A.M."/>
            <person name="Marcoval M.A."/>
            <person name="Tang Y.Z."/>
            <person name="Lecleir G.R."/>
            <person name="Coyne K.J."/>
            <person name="Berg G.M."/>
            <person name="Bertrand E.M."/>
            <person name="Saito M.A."/>
            <person name="Gladyshev V.N."/>
            <person name="Grigoriev I.V."/>
        </authorList>
    </citation>
    <scope>NUCLEOTIDE SEQUENCE [LARGE SCALE GENOMIC DNA]</scope>
    <source>
        <strain evidence="3">CCMP 1984</strain>
    </source>
</reference>
<dbReference type="OrthoDB" id="508204at2759"/>
<dbReference type="GeneID" id="20221529"/>
<dbReference type="PANTHER" id="PTHR45790:SF6">
    <property type="entry name" value="UROPORPHYRINOGEN-III C-METHYLTRANSFERASE"/>
    <property type="match status" value="1"/>
</dbReference>
<evidence type="ECO:0000259" key="1">
    <source>
        <dbReference type="Pfam" id="PF00590"/>
    </source>
</evidence>
<dbReference type="SUPFAM" id="SSF53790">
    <property type="entry name" value="Tetrapyrrole methylase"/>
    <property type="match status" value="1"/>
</dbReference>
<dbReference type="EMBL" id="GL833357">
    <property type="protein sequence ID" value="EGB02707.1"/>
    <property type="molecule type" value="Genomic_DNA"/>
</dbReference>
<dbReference type="PANTHER" id="PTHR45790">
    <property type="entry name" value="SIROHEME SYNTHASE-RELATED"/>
    <property type="match status" value="1"/>
</dbReference>
<dbReference type="GO" id="GO:0019354">
    <property type="term" value="P:siroheme biosynthetic process"/>
    <property type="evidence" value="ECO:0007669"/>
    <property type="project" value="TreeGrafter"/>
</dbReference>
<dbReference type="InterPro" id="IPR035996">
    <property type="entry name" value="4pyrrol_Methylase_sf"/>
</dbReference>
<dbReference type="RefSeq" id="XP_009042594.1">
    <property type="nucleotide sequence ID" value="XM_009044346.1"/>
</dbReference>
<dbReference type="AlphaFoldDB" id="F0YQA2"/>
<feature type="domain" description="Tetrapyrrole methylase" evidence="1">
    <location>
        <begin position="40"/>
        <end position="72"/>
    </location>
</feature>
<keyword evidence="3" id="KW-1185">Reference proteome</keyword>
<dbReference type="InterPro" id="IPR014777">
    <property type="entry name" value="4pyrrole_Mease_sub1"/>
</dbReference>
<gene>
    <name evidence="2" type="ORF">AURANDRAFT_34981</name>
</gene>
<organism evidence="3">
    <name type="scientific">Aureococcus anophagefferens</name>
    <name type="common">Harmful bloom alga</name>
    <dbReference type="NCBI Taxonomy" id="44056"/>
    <lineage>
        <taxon>Eukaryota</taxon>
        <taxon>Sar</taxon>
        <taxon>Stramenopiles</taxon>
        <taxon>Ochrophyta</taxon>
        <taxon>Pelagophyceae</taxon>
        <taxon>Pelagomonadales</taxon>
        <taxon>Pelagomonadaceae</taxon>
        <taxon>Aureococcus</taxon>
    </lineage>
</organism>